<name>A0A7Y4H5E3_9BRAD</name>
<dbReference type="AlphaFoldDB" id="A0A7Y4H5E3"/>
<keyword evidence="2" id="KW-1185">Reference proteome</keyword>
<evidence type="ECO:0000313" key="2">
    <source>
        <dbReference type="Proteomes" id="UP000528734"/>
    </source>
</evidence>
<dbReference type="RefSeq" id="WP_171710864.1">
    <property type="nucleotide sequence ID" value="NZ_JAAVLW010000005.1"/>
</dbReference>
<comment type="caution">
    <text evidence="1">The sequence shown here is derived from an EMBL/GenBank/DDBJ whole genome shotgun (WGS) entry which is preliminary data.</text>
</comment>
<proteinExistence type="predicted"/>
<accession>A0A7Y4H5E3</accession>
<organism evidence="1 2">
    <name type="scientific">Bradyrhizobium archetypum</name>
    <dbReference type="NCBI Taxonomy" id="2721160"/>
    <lineage>
        <taxon>Bacteria</taxon>
        <taxon>Pseudomonadati</taxon>
        <taxon>Pseudomonadota</taxon>
        <taxon>Alphaproteobacteria</taxon>
        <taxon>Hyphomicrobiales</taxon>
        <taxon>Nitrobacteraceae</taxon>
        <taxon>Bradyrhizobium</taxon>
    </lineage>
</organism>
<dbReference type="EMBL" id="JAAVLW010000005">
    <property type="protein sequence ID" value="NOJ47976.1"/>
    <property type="molecule type" value="Genomic_DNA"/>
</dbReference>
<dbReference type="Proteomes" id="UP000528734">
    <property type="component" value="Unassembled WGS sequence"/>
</dbReference>
<protein>
    <submittedName>
        <fullName evidence="1">Uncharacterized protein</fullName>
    </submittedName>
</protein>
<reference evidence="1 2" key="1">
    <citation type="submission" date="2020-03" db="EMBL/GenBank/DDBJ databases">
        <title>Bradyrhizobium diversity isolated from nodules of Muelleranthus trifoliolatus.</title>
        <authorList>
            <person name="Klepa M."/>
            <person name="Helene L."/>
            <person name="Hungria M."/>
        </authorList>
    </citation>
    <scope>NUCLEOTIDE SEQUENCE [LARGE SCALE GENOMIC DNA]</scope>
    <source>
        <strain evidence="1 2">WSM 1744</strain>
    </source>
</reference>
<gene>
    <name evidence="1" type="ORF">HCN50_17285</name>
</gene>
<sequence length="55" mass="6618">MTEKEERLARDRAEIAARVASFRQTQQKFEREREEYYETTLANALNGTNRPSIWR</sequence>
<evidence type="ECO:0000313" key="1">
    <source>
        <dbReference type="EMBL" id="NOJ47976.1"/>
    </source>
</evidence>